<dbReference type="AlphaFoldDB" id="A0A2R5FHH3"/>
<comment type="caution">
    <text evidence="2">The sequence shown here is derived from an EMBL/GenBank/DDBJ whole genome shotgun (WGS) entry which is preliminary data.</text>
</comment>
<proteinExistence type="predicted"/>
<evidence type="ECO:0000313" key="3">
    <source>
        <dbReference type="Proteomes" id="UP000245124"/>
    </source>
</evidence>
<name>A0A2R5FHH3_NOSCO</name>
<dbReference type="Proteomes" id="UP000245124">
    <property type="component" value="Unassembled WGS sequence"/>
</dbReference>
<dbReference type="InterPro" id="IPR029471">
    <property type="entry name" value="HNH_5"/>
</dbReference>
<evidence type="ECO:0000259" key="1">
    <source>
        <dbReference type="SMART" id="SM00507"/>
    </source>
</evidence>
<dbReference type="Pfam" id="PF14279">
    <property type="entry name" value="HNH_5"/>
    <property type="match status" value="1"/>
</dbReference>
<dbReference type="InterPro" id="IPR052892">
    <property type="entry name" value="NA-targeting_endonuclease"/>
</dbReference>
<dbReference type="EMBL" id="BDUD01000001">
    <property type="protein sequence ID" value="GBG18097.1"/>
    <property type="molecule type" value="Genomic_DNA"/>
</dbReference>
<dbReference type="GO" id="GO:0004519">
    <property type="term" value="F:endonuclease activity"/>
    <property type="evidence" value="ECO:0007669"/>
    <property type="project" value="UniProtKB-KW"/>
</dbReference>
<protein>
    <submittedName>
        <fullName evidence="2">HNH endonuclease</fullName>
    </submittedName>
</protein>
<dbReference type="CDD" id="cd00085">
    <property type="entry name" value="HNHc"/>
    <property type="match status" value="1"/>
</dbReference>
<feature type="domain" description="HNH nuclease" evidence="1">
    <location>
        <begin position="26"/>
        <end position="79"/>
    </location>
</feature>
<reference evidence="2 3" key="1">
    <citation type="submission" date="2017-06" db="EMBL/GenBank/DDBJ databases">
        <title>Genome sequencing of cyanobaciteial culture collection at National Institute for Environmental Studies (NIES).</title>
        <authorList>
            <person name="Hirose Y."/>
            <person name="Shimura Y."/>
            <person name="Fujisawa T."/>
            <person name="Nakamura Y."/>
            <person name="Kawachi M."/>
        </authorList>
    </citation>
    <scope>NUCLEOTIDE SEQUENCE [LARGE SCALE GENOMIC DNA]</scope>
    <source>
        <strain evidence="2 3">NIES-4072</strain>
    </source>
</reference>
<dbReference type="SMART" id="SM00507">
    <property type="entry name" value="HNHc"/>
    <property type="match status" value="1"/>
</dbReference>
<keyword evidence="3" id="KW-1185">Reference proteome</keyword>
<keyword evidence="2" id="KW-0255">Endonuclease</keyword>
<gene>
    <name evidence="2" type="ORF">NIES4072_17610</name>
</gene>
<keyword evidence="2" id="KW-0540">Nuclease</keyword>
<organism evidence="2 3">
    <name type="scientific">Nostoc commune NIES-4072</name>
    <dbReference type="NCBI Taxonomy" id="2005467"/>
    <lineage>
        <taxon>Bacteria</taxon>
        <taxon>Bacillati</taxon>
        <taxon>Cyanobacteriota</taxon>
        <taxon>Cyanophyceae</taxon>
        <taxon>Nostocales</taxon>
        <taxon>Nostocaceae</taxon>
        <taxon>Nostoc</taxon>
    </lineage>
</organism>
<evidence type="ECO:0000313" key="2">
    <source>
        <dbReference type="EMBL" id="GBG18097.1"/>
    </source>
</evidence>
<keyword evidence="2" id="KW-0378">Hydrolase</keyword>
<sequence>MFQAWENFLATRNKMSKTLRIRIPPEVKKYVFQRDKYQCQSCGKTTIETNLSIDHIIPLARGGQHDISNLQTLCLTCNQQKKDNINPHFRRYFQL</sequence>
<dbReference type="Gene3D" id="1.10.30.50">
    <property type="match status" value="1"/>
</dbReference>
<dbReference type="PANTHER" id="PTHR33877">
    <property type="entry name" value="SLL1193 PROTEIN"/>
    <property type="match status" value="1"/>
</dbReference>
<dbReference type="PANTHER" id="PTHR33877:SF2">
    <property type="entry name" value="OS07G0170200 PROTEIN"/>
    <property type="match status" value="1"/>
</dbReference>
<accession>A0A2R5FHH3</accession>
<dbReference type="InterPro" id="IPR003615">
    <property type="entry name" value="HNH_nuc"/>
</dbReference>